<dbReference type="InterPro" id="IPR002110">
    <property type="entry name" value="Ankyrin_rpt"/>
</dbReference>
<gene>
    <name evidence="5" type="ORF">LR48_Vigan10g210200</name>
</gene>
<dbReference type="Gramene" id="KOM56210">
    <property type="protein sequence ID" value="KOM56210"/>
    <property type="gene ID" value="LR48_Vigan10g210200"/>
</dbReference>
<dbReference type="PROSITE" id="PS50297">
    <property type="entry name" value="ANK_REP_REGION"/>
    <property type="match status" value="1"/>
</dbReference>
<evidence type="ECO:0000256" key="3">
    <source>
        <dbReference type="ARBA" id="ARBA00023043"/>
    </source>
</evidence>
<evidence type="ECO:0000313" key="5">
    <source>
        <dbReference type="EMBL" id="KOM56210.1"/>
    </source>
</evidence>
<dbReference type="Pfam" id="PF12796">
    <property type="entry name" value="Ank_2"/>
    <property type="match status" value="1"/>
</dbReference>
<dbReference type="AlphaFoldDB" id="A0A0L9VMD0"/>
<dbReference type="STRING" id="3914.A0A0L9VMD0"/>
<protein>
    <submittedName>
        <fullName evidence="5">Uncharacterized protein</fullName>
    </submittedName>
</protein>
<evidence type="ECO:0000313" key="6">
    <source>
        <dbReference type="Proteomes" id="UP000053144"/>
    </source>
</evidence>
<sequence>MRLWRNRHKFGAKTDCTLEGFLWLMGFTRFRSTMKGAMLDGNVKVNLCMRVVCVLDENDVLLALCSIGAWWLMVNSLKLLKEIKRYGGDITLPSINSGTTALHVVVSEGNVEIVKYLLDHGASIDKPDKHGWTAKGLADQQSHTEIKAIFYFTRDPKVQSFVTIPEKQSGFRFLGRFTSKATMPSPLDGSFHGTGASWSQSQNRLRHRSNNYHYSLLVMMAATHNGEKDLFLPLRD</sequence>
<proteinExistence type="predicted"/>
<evidence type="ECO:0000256" key="1">
    <source>
        <dbReference type="ARBA" id="ARBA00004413"/>
    </source>
</evidence>
<reference evidence="6" key="1">
    <citation type="journal article" date="2015" name="Proc. Natl. Acad. Sci. U.S.A.">
        <title>Genome sequencing of adzuki bean (Vigna angularis) provides insight into high starch and low fat accumulation and domestication.</title>
        <authorList>
            <person name="Yang K."/>
            <person name="Tian Z."/>
            <person name="Chen C."/>
            <person name="Luo L."/>
            <person name="Zhao B."/>
            <person name="Wang Z."/>
            <person name="Yu L."/>
            <person name="Li Y."/>
            <person name="Sun Y."/>
            <person name="Li W."/>
            <person name="Chen Y."/>
            <person name="Li Y."/>
            <person name="Zhang Y."/>
            <person name="Ai D."/>
            <person name="Zhao J."/>
            <person name="Shang C."/>
            <person name="Ma Y."/>
            <person name="Wu B."/>
            <person name="Wang M."/>
            <person name="Gao L."/>
            <person name="Sun D."/>
            <person name="Zhang P."/>
            <person name="Guo F."/>
            <person name="Wang W."/>
            <person name="Li Y."/>
            <person name="Wang J."/>
            <person name="Varshney R.K."/>
            <person name="Wang J."/>
            <person name="Ling H.Q."/>
            <person name="Wan P."/>
        </authorList>
    </citation>
    <scope>NUCLEOTIDE SEQUENCE</scope>
    <source>
        <strain evidence="6">cv. Jingnong 6</strain>
    </source>
</reference>
<dbReference type="GO" id="GO:0005886">
    <property type="term" value="C:plasma membrane"/>
    <property type="evidence" value="ECO:0007669"/>
    <property type="project" value="UniProtKB-SubCell"/>
</dbReference>
<feature type="repeat" description="ANK" evidence="4">
    <location>
        <begin position="97"/>
        <end position="129"/>
    </location>
</feature>
<dbReference type="EMBL" id="CM003380">
    <property type="protein sequence ID" value="KOM56210.1"/>
    <property type="molecule type" value="Genomic_DNA"/>
</dbReference>
<dbReference type="PANTHER" id="PTHR24171">
    <property type="entry name" value="ANKYRIN REPEAT DOMAIN-CONTAINING PROTEIN 39-RELATED"/>
    <property type="match status" value="1"/>
</dbReference>
<keyword evidence="3 4" id="KW-0040">ANK repeat</keyword>
<dbReference type="Proteomes" id="UP000053144">
    <property type="component" value="Chromosome 10"/>
</dbReference>
<evidence type="ECO:0000256" key="2">
    <source>
        <dbReference type="ARBA" id="ARBA00022737"/>
    </source>
</evidence>
<dbReference type="SMART" id="SM00248">
    <property type="entry name" value="ANK"/>
    <property type="match status" value="1"/>
</dbReference>
<keyword evidence="2" id="KW-0677">Repeat</keyword>
<evidence type="ECO:0000256" key="4">
    <source>
        <dbReference type="PROSITE-ProRule" id="PRU00023"/>
    </source>
</evidence>
<name>A0A0L9VMD0_PHAAN</name>
<dbReference type="InterPro" id="IPR036770">
    <property type="entry name" value="Ankyrin_rpt-contain_sf"/>
</dbReference>
<organism evidence="5 6">
    <name type="scientific">Phaseolus angularis</name>
    <name type="common">Azuki bean</name>
    <name type="synonym">Vigna angularis</name>
    <dbReference type="NCBI Taxonomy" id="3914"/>
    <lineage>
        <taxon>Eukaryota</taxon>
        <taxon>Viridiplantae</taxon>
        <taxon>Streptophyta</taxon>
        <taxon>Embryophyta</taxon>
        <taxon>Tracheophyta</taxon>
        <taxon>Spermatophyta</taxon>
        <taxon>Magnoliopsida</taxon>
        <taxon>eudicotyledons</taxon>
        <taxon>Gunneridae</taxon>
        <taxon>Pentapetalae</taxon>
        <taxon>rosids</taxon>
        <taxon>fabids</taxon>
        <taxon>Fabales</taxon>
        <taxon>Fabaceae</taxon>
        <taxon>Papilionoideae</taxon>
        <taxon>50 kb inversion clade</taxon>
        <taxon>NPAAA clade</taxon>
        <taxon>indigoferoid/millettioid clade</taxon>
        <taxon>Phaseoleae</taxon>
        <taxon>Vigna</taxon>
    </lineage>
</organism>
<accession>A0A0L9VMD0</accession>
<comment type="subcellular location">
    <subcellularLocation>
        <location evidence="1">Cell membrane</location>
        <topology evidence="1">Peripheral membrane protein</topology>
        <orientation evidence="1">Cytoplasmic side</orientation>
    </subcellularLocation>
</comment>
<dbReference type="SUPFAM" id="SSF48403">
    <property type="entry name" value="Ankyrin repeat"/>
    <property type="match status" value="1"/>
</dbReference>
<dbReference type="PROSITE" id="PS50088">
    <property type="entry name" value="ANK_REPEAT"/>
    <property type="match status" value="1"/>
</dbReference>
<dbReference type="Gene3D" id="1.25.40.20">
    <property type="entry name" value="Ankyrin repeat-containing domain"/>
    <property type="match status" value="1"/>
</dbReference>